<evidence type="ECO:0000256" key="1">
    <source>
        <dbReference type="SAM" id="MobiDB-lite"/>
    </source>
</evidence>
<reference evidence="2" key="1">
    <citation type="submission" date="2023-03" db="EMBL/GenBank/DDBJ databases">
        <authorList>
            <person name="Julca I."/>
        </authorList>
    </citation>
    <scope>NUCLEOTIDE SEQUENCE</scope>
</reference>
<feature type="compositionally biased region" description="Polar residues" evidence="1">
    <location>
        <begin position="10"/>
        <end position="27"/>
    </location>
</feature>
<protein>
    <submittedName>
        <fullName evidence="2">OLC1v1012371C1</fullName>
    </submittedName>
</protein>
<keyword evidence="3" id="KW-1185">Reference proteome</keyword>
<feature type="compositionally biased region" description="Basic and acidic residues" evidence="1">
    <location>
        <begin position="64"/>
        <end position="78"/>
    </location>
</feature>
<proteinExistence type="predicted"/>
<sequence>MTKVEEDEFTGSSGRPRTPADDTTLTKFQKRQEKKKVERNREKGPENEPEKERLVLSSSQPNPKRPDNTKPVTDKEDLCPPWNTGTSKKYLEDQKLAKIEAELKKLRDDSDQSRMMKKYVLEETKRSCLLGLPDPTAQELANMIDEKEACRTLARLVLGRGRSSAVPRS</sequence>
<dbReference type="AlphaFoldDB" id="A0AAV1DZ57"/>
<name>A0AAV1DZ57_OLDCO</name>
<gene>
    <name evidence="2" type="ORF">OLC1_LOCUS19280</name>
</gene>
<evidence type="ECO:0000313" key="3">
    <source>
        <dbReference type="Proteomes" id="UP001161247"/>
    </source>
</evidence>
<feature type="region of interest" description="Disordered" evidence="1">
    <location>
        <begin position="1"/>
        <end position="87"/>
    </location>
</feature>
<dbReference type="Proteomes" id="UP001161247">
    <property type="component" value="Chromosome 7"/>
</dbReference>
<evidence type="ECO:0000313" key="2">
    <source>
        <dbReference type="EMBL" id="CAI9112008.1"/>
    </source>
</evidence>
<organism evidence="2 3">
    <name type="scientific">Oldenlandia corymbosa var. corymbosa</name>
    <dbReference type="NCBI Taxonomy" id="529605"/>
    <lineage>
        <taxon>Eukaryota</taxon>
        <taxon>Viridiplantae</taxon>
        <taxon>Streptophyta</taxon>
        <taxon>Embryophyta</taxon>
        <taxon>Tracheophyta</taxon>
        <taxon>Spermatophyta</taxon>
        <taxon>Magnoliopsida</taxon>
        <taxon>eudicotyledons</taxon>
        <taxon>Gunneridae</taxon>
        <taxon>Pentapetalae</taxon>
        <taxon>asterids</taxon>
        <taxon>lamiids</taxon>
        <taxon>Gentianales</taxon>
        <taxon>Rubiaceae</taxon>
        <taxon>Rubioideae</taxon>
        <taxon>Spermacoceae</taxon>
        <taxon>Hedyotis-Oldenlandia complex</taxon>
        <taxon>Oldenlandia</taxon>
    </lineage>
</organism>
<feature type="compositionally biased region" description="Basic and acidic residues" evidence="1">
    <location>
        <begin position="35"/>
        <end position="54"/>
    </location>
</feature>
<dbReference type="EMBL" id="OX459124">
    <property type="protein sequence ID" value="CAI9112008.1"/>
    <property type="molecule type" value="Genomic_DNA"/>
</dbReference>
<accession>A0AAV1DZ57</accession>